<accession>A0A6F9EAY4</accession>
<reference evidence="1 2" key="1">
    <citation type="submission" date="2020-04" db="EMBL/GenBank/DDBJ databases">
        <authorList>
            <person name="Hogendoorn C."/>
        </authorList>
    </citation>
    <scope>NUCLEOTIDE SEQUENCE [LARGE SCALE GENOMIC DNA]</scope>
    <source>
        <strain evidence="1">COOX1</strain>
    </source>
</reference>
<dbReference type="AlphaFoldDB" id="A0A6F9EAY4"/>
<evidence type="ECO:0000313" key="1">
    <source>
        <dbReference type="EMBL" id="CAB3394050.1"/>
    </source>
</evidence>
<name>A0A6F9EAY4_9BACL</name>
<gene>
    <name evidence="1" type="ORF">COOX1_2220</name>
</gene>
<dbReference type="EMBL" id="LR792683">
    <property type="protein sequence ID" value="CAB3394050.1"/>
    <property type="molecule type" value="Genomic_DNA"/>
</dbReference>
<proteinExistence type="predicted"/>
<dbReference type="Proteomes" id="UP000502196">
    <property type="component" value="Chromosome"/>
</dbReference>
<organism evidence="1 2">
    <name type="scientific">Kyrpidia spormannii</name>
    <dbReference type="NCBI Taxonomy" id="2055160"/>
    <lineage>
        <taxon>Bacteria</taxon>
        <taxon>Bacillati</taxon>
        <taxon>Bacillota</taxon>
        <taxon>Bacilli</taxon>
        <taxon>Bacillales</taxon>
        <taxon>Alicyclobacillaceae</taxon>
        <taxon>Kyrpidia</taxon>
    </lineage>
</organism>
<sequence length="61" mass="7403">MPRNRHRFGRVFLLYYTLRISSTVLYYSQQKRTTGGDQDDRGDGILYENPKKTVHRLWERI</sequence>
<protein>
    <submittedName>
        <fullName evidence="1">Uncharacterized protein</fullName>
    </submittedName>
</protein>
<evidence type="ECO:0000313" key="2">
    <source>
        <dbReference type="Proteomes" id="UP000502196"/>
    </source>
</evidence>